<reference evidence="1 2" key="1">
    <citation type="submission" date="2023-01" db="EMBL/GenBank/DDBJ databases">
        <authorList>
            <person name="Whitehead M."/>
        </authorList>
    </citation>
    <scope>NUCLEOTIDE SEQUENCE [LARGE SCALE GENOMIC DNA]</scope>
</reference>
<dbReference type="Proteomes" id="UP001160148">
    <property type="component" value="Unassembled WGS sequence"/>
</dbReference>
<evidence type="ECO:0000313" key="2">
    <source>
        <dbReference type="Proteomes" id="UP001160148"/>
    </source>
</evidence>
<name>A0AAV0WSU1_9HEMI</name>
<comment type="caution">
    <text evidence="1">The sequence shown here is derived from an EMBL/GenBank/DDBJ whole genome shotgun (WGS) entry which is preliminary data.</text>
</comment>
<accession>A0AAV0WSU1</accession>
<protein>
    <submittedName>
        <fullName evidence="1">Uncharacterized protein</fullName>
    </submittedName>
</protein>
<sequence>MGVQFRTANCSRTFRYIRSLRQNGAFSLSGGLVAGPSSRGRGGRFAQSRVCDVVGASASRVYDKASTPP</sequence>
<evidence type="ECO:0000313" key="1">
    <source>
        <dbReference type="EMBL" id="CAI6359130.1"/>
    </source>
</evidence>
<dbReference type="AlphaFoldDB" id="A0AAV0WSU1"/>
<proteinExistence type="predicted"/>
<dbReference type="EMBL" id="CARXXK010000002">
    <property type="protein sequence ID" value="CAI6359130.1"/>
    <property type="molecule type" value="Genomic_DNA"/>
</dbReference>
<keyword evidence="2" id="KW-1185">Reference proteome</keyword>
<organism evidence="1 2">
    <name type="scientific">Macrosiphum euphorbiae</name>
    <name type="common">potato aphid</name>
    <dbReference type="NCBI Taxonomy" id="13131"/>
    <lineage>
        <taxon>Eukaryota</taxon>
        <taxon>Metazoa</taxon>
        <taxon>Ecdysozoa</taxon>
        <taxon>Arthropoda</taxon>
        <taxon>Hexapoda</taxon>
        <taxon>Insecta</taxon>
        <taxon>Pterygota</taxon>
        <taxon>Neoptera</taxon>
        <taxon>Paraneoptera</taxon>
        <taxon>Hemiptera</taxon>
        <taxon>Sternorrhyncha</taxon>
        <taxon>Aphidomorpha</taxon>
        <taxon>Aphidoidea</taxon>
        <taxon>Aphididae</taxon>
        <taxon>Macrosiphini</taxon>
        <taxon>Macrosiphum</taxon>
    </lineage>
</organism>
<gene>
    <name evidence="1" type="ORF">MEUPH1_LOCUS14568</name>
</gene>